<dbReference type="Gene3D" id="3.60.20.40">
    <property type="match status" value="1"/>
</dbReference>
<dbReference type="NCBIfam" id="TIGR00066">
    <property type="entry name" value="g_glut_trans"/>
    <property type="match status" value="1"/>
</dbReference>
<dbReference type="InterPro" id="IPR029055">
    <property type="entry name" value="Ntn_hydrolases_N"/>
</dbReference>
<accession>A0A5C5V4H4</accession>
<evidence type="ECO:0000256" key="8">
    <source>
        <dbReference type="ARBA" id="ARBA00047417"/>
    </source>
</evidence>
<evidence type="ECO:0000256" key="5">
    <source>
        <dbReference type="ARBA" id="ARBA00022801"/>
    </source>
</evidence>
<keyword evidence="4 11" id="KW-0808">Transferase</keyword>
<feature type="binding site" evidence="10">
    <location>
        <position position="98"/>
    </location>
    <ligand>
        <name>L-glutamate</name>
        <dbReference type="ChEBI" id="CHEBI:29985"/>
    </ligand>
</feature>
<keyword evidence="11" id="KW-0317">Glutathione biosynthesis</keyword>
<dbReference type="Proteomes" id="UP000318878">
    <property type="component" value="Unassembled WGS sequence"/>
</dbReference>
<evidence type="ECO:0000256" key="7">
    <source>
        <dbReference type="ARBA" id="ARBA00023315"/>
    </source>
</evidence>
<feature type="binding site" evidence="10">
    <location>
        <position position="415"/>
    </location>
    <ligand>
        <name>L-glutamate</name>
        <dbReference type="ChEBI" id="CHEBI:29985"/>
    </ligand>
</feature>
<dbReference type="SUPFAM" id="SSF56235">
    <property type="entry name" value="N-terminal nucleophile aminohydrolases (Ntn hydrolases)"/>
    <property type="match status" value="1"/>
</dbReference>
<dbReference type="Gene3D" id="1.10.246.130">
    <property type="match status" value="1"/>
</dbReference>
<dbReference type="InterPro" id="IPR043137">
    <property type="entry name" value="GGT_ssub_C"/>
</dbReference>
<dbReference type="EMBL" id="SJPF01000003">
    <property type="protein sequence ID" value="TWT33231.1"/>
    <property type="molecule type" value="Genomic_DNA"/>
</dbReference>
<dbReference type="InterPro" id="IPR043138">
    <property type="entry name" value="GGT_lsub"/>
</dbReference>
<evidence type="ECO:0000313" key="13">
    <source>
        <dbReference type="EMBL" id="TWT33231.1"/>
    </source>
</evidence>
<comment type="PTM">
    <text evidence="11">Cleaved by autocatalysis into a large and a small subunit.</text>
</comment>
<protein>
    <recommendedName>
        <fullName evidence="11">Glutathione hydrolase proenzyme</fullName>
        <ecNumber evidence="11">2.3.2.2</ecNumber>
        <ecNumber evidence="11">3.4.19.13</ecNumber>
    </recommendedName>
    <component>
        <recommendedName>
            <fullName evidence="11">Glutathione hydrolase large chain</fullName>
        </recommendedName>
    </component>
    <component>
        <recommendedName>
            <fullName evidence="11">Glutathione hydrolase small chain</fullName>
        </recommendedName>
    </component>
</protein>
<comment type="catalytic activity">
    <reaction evidence="1 11">
        <text>an S-substituted glutathione + H2O = an S-substituted L-cysteinylglycine + L-glutamate</text>
        <dbReference type="Rhea" id="RHEA:59468"/>
        <dbReference type="ChEBI" id="CHEBI:15377"/>
        <dbReference type="ChEBI" id="CHEBI:29985"/>
        <dbReference type="ChEBI" id="CHEBI:90779"/>
        <dbReference type="ChEBI" id="CHEBI:143103"/>
        <dbReference type="EC" id="3.4.19.13"/>
    </reaction>
</comment>
<proteinExistence type="inferred from homology"/>
<sequence precursor="true">MLRRAVLPLSLLLLLNLTWSALGGNDPTRVRNAMVVSQSAIASQVGADVMQEGGNAVDAAVATAFAMAVTHPTAGNIGGGGFLVFRPAEGEPTAFNFREKAPAAAHPEMWLNENGEYDYQRHHESHKAVGVPGTVAGLYLAWKTHGKLPWKRLVEPAVLLAADGFVVGDGLERTLKGEIDRFKKYPASLAQFTKNGEPYLAGDVLKQPDLAKTLERIRDQGPAGFYEGETAELLVKEMEANGGLITLEDMKGYAAQQCQPLTGKYRGYDVIGMPPPSSGGVGVIEMLNILEGYDIRSAGSGSALNLHRMAEAMRRSYADRAQHLGDPDFNPDMPVKELISKEHAAELRKTIDESKASVSTPESFEWAYESDETTHFSVVDADRNAVSMTYTLEYAYGSAITVPGAGFILNNEMGDFNAGPGLTTAGGLIGTKPNLALPQKRMLSSMSPTIIAKDGELFMVTGSPGGRTIINTVLQTILNVVDHKMNAQEAVDAGRIHHQWLPSRIMYEHQGFSPDTLAILRDMGHELYRNNKQGTAEVIVVDAKSGHLEGGLDRRRPDGGAAGY</sequence>
<dbReference type="OrthoDB" id="9781342at2"/>
<dbReference type="GO" id="GO:0006751">
    <property type="term" value="P:glutathione catabolic process"/>
    <property type="evidence" value="ECO:0007669"/>
    <property type="project" value="UniProtKB-UniRule"/>
</dbReference>
<evidence type="ECO:0000256" key="1">
    <source>
        <dbReference type="ARBA" id="ARBA00001049"/>
    </source>
</evidence>
<reference evidence="13 14" key="1">
    <citation type="submission" date="2019-02" db="EMBL/GenBank/DDBJ databases">
        <title>Deep-cultivation of Planctomycetes and their phenomic and genomic characterization uncovers novel biology.</title>
        <authorList>
            <person name="Wiegand S."/>
            <person name="Jogler M."/>
            <person name="Boedeker C."/>
            <person name="Pinto D."/>
            <person name="Vollmers J."/>
            <person name="Rivas-Marin E."/>
            <person name="Kohn T."/>
            <person name="Peeters S.H."/>
            <person name="Heuer A."/>
            <person name="Rast P."/>
            <person name="Oberbeckmann S."/>
            <person name="Bunk B."/>
            <person name="Jeske O."/>
            <person name="Meyerdierks A."/>
            <person name="Storesund J.E."/>
            <person name="Kallscheuer N."/>
            <person name="Luecker S."/>
            <person name="Lage O.M."/>
            <person name="Pohl T."/>
            <person name="Merkel B.J."/>
            <person name="Hornburger P."/>
            <person name="Mueller R.-W."/>
            <person name="Bruemmer F."/>
            <person name="Labrenz M."/>
            <person name="Spormann A.M."/>
            <person name="Op Den Camp H."/>
            <person name="Overmann J."/>
            <person name="Amann R."/>
            <person name="Jetten M.S.M."/>
            <person name="Mascher T."/>
            <person name="Medema M.H."/>
            <person name="Devos D.P."/>
            <person name="Kaster A.-K."/>
            <person name="Ovreas L."/>
            <person name="Rohde M."/>
            <person name="Galperin M.Y."/>
            <person name="Jogler C."/>
        </authorList>
    </citation>
    <scope>NUCLEOTIDE SEQUENCE [LARGE SCALE GENOMIC DNA]</scope>
    <source>
        <strain evidence="13 14">Enr8</strain>
    </source>
</reference>
<feature type="binding site" evidence="10">
    <location>
        <begin position="444"/>
        <end position="445"/>
    </location>
    <ligand>
        <name>L-glutamate</name>
        <dbReference type="ChEBI" id="CHEBI:29985"/>
    </ligand>
</feature>
<dbReference type="EC" id="2.3.2.2" evidence="11"/>
<dbReference type="AlphaFoldDB" id="A0A5C5V4H4"/>
<dbReference type="Pfam" id="PF01019">
    <property type="entry name" value="G_glu_transpept"/>
    <property type="match status" value="1"/>
</dbReference>
<evidence type="ECO:0000256" key="9">
    <source>
        <dbReference type="PIRSR" id="PIRSR600101-1"/>
    </source>
</evidence>
<keyword evidence="14" id="KW-1185">Reference proteome</keyword>
<dbReference type="GO" id="GO:0006750">
    <property type="term" value="P:glutathione biosynthetic process"/>
    <property type="evidence" value="ECO:0007669"/>
    <property type="project" value="UniProtKB-KW"/>
</dbReference>
<evidence type="ECO:0000256" key="6">
    <source>
        <dbReference type="ARBA" id="ARBA00023145"/>
    </source>
</evidence>
<keyword evidence="12" id="KW-0732">Signal</keyword>
<dbReference type="GO" id="GO:0103068">
    <property type="term" value="F:leukotriene C4 gamma-glutamyl transferase activity"/>
    <property type="evidence" value="ECO:0007669"/>
    <property type="project" value="UniProtKB-EC"/>
</dbReference>
<organism evidence="13 14">
    <name type="scientific">Blastopirellula retiformator</name>
    <dbReference type="NCBI Taxonomy" id="2527970"/>
    <lineage>
        <taxon>Bacteria</taxon>
        <taxon>Pseudomonadati</taxon>
        <taxon>Planctomycetota</taxon>
        <taxon>Planctomycetia</taxon>
        <taxon>Pirellulales</taxon>
        <taxon>Pirellulaceae</taxon>
        <taxon>Blastopirellula</taxon>
    </lineage>
</organism>
<dbReference type="PRINTS" id="PR01210">
    <property type="entry name" value="GGTRANSPTASE"/>
</dbReference>
<dbReference type="UniPathway" id="UPA00204"/>
<evidence type="ECO:0000256" key="2">
    <source>
        <dbReference type="ARBA" id="ARBA00001089"/>
    </source>
</evidence>
<feature type="signal peptide" evidence="12">
    <location>
        <begin position="1"/>
        <end position="23"/>
    </location>
</feature>
<evidence type="ECO:0000313" key="14">
    <source>
        <dbReference type="Proteomes" id="UP000318878"/>
    </source>
</evidence>
<gene>
    <name evidence="13" type="primary">ggt_2</name>
    <name evidence="13" type="ORF">Enr8_30560</name>
</gene>
<comment type="catalytic activity">
    <reaction evidence="2 11">
        <text>glutathione + H2O = L-cysteinylglycine + L-glutamate</text>
        <dbReference type="Rhea" id="RHEA:28807"/>
        <dbReference type="ChEBI" id="CHEBI:15377"/>
        <dbReference type="ChEBI" id="CHEBI:29985"/>
        <dbReference type="ChEBI" id="CHEBI:57925"/>
        <dbReference type="ChEBI" id="CHEBI:61694"/>
        <dbReference type="EC" id="3.4.19.13"/>
    </reaction>
</comment>
<keyword evidence="6 11" id="KW-0865">Zymogen</keyword>
<name>A0A5C5V4H4_9BACT</name>
<comment type="subunit">
    <text evidence="11">This enzyme consists of two polypeptide chains, which are synthesized in precursor form from a single polypeptide.</text>
</comment>
<dbReference type="InterPro" id="IPR000101">
    <property type="entry name" value="GGT_peptidase"/>
</dbReference>
<dbReference type="GO" id="GO:0036374">
    <property type="term" value="F:glutathione hydrolase activity"/>
    <property type="evidence" value="ECO:0007669"/>
    <property type="project" value="UniProtKB-UniRule"/>
</dbReference>
<comment type="similarity">
    <text evidence="3 11">Belongs to the gamma-glutamyltransferase family.</text>
</comment>
<keyword evidence="5 11" id="KW-0378">Hydrolase</keyword>
<evidence type="ECO:0000256" key="10">
    <source>
        <dbReference type="PIRSR" id="PIRSR600101-2"/>
    </source>
</evidence>
<comment type="catalytic activity">
    <reaction evidence="8 11">
        <text>an N-terminal (5-L-glutamyl)-[peptide] + an alpha-amino acid = 5-L-glutamyl amino acid + an N-terminal L-alpha-aminoacyl-[peptide]</text>
        <dbReference type="Rhea" id="RHEA:23904"/>
        <dbReference type="Rhea" id="RHEA-COMP:9780"/>
        <dbReference type="Rhea" id="RHEA-COMP:9795"/>
        <dbReference type="ChEBI" id="CHEBI:77644"/>
        <dbReference type="ChEBI" id="CHEBI:78597"/>
        <dbReference type="ChEBI" id="CHEBI:78599"/>
        <dbReference type="ChEBI" id="CHEBI:78608"/>
        <dbReference type="EC" id="2.3.2.2"/>
    </reaction>
</comment>
<dbReference type="InterPro" id="IPR051792">
    <property type="entry name" value="GGT_bact"/>
</dbReference>
<dbReference type="PANTHER" id="PTHR43199">
    <property type="entry name" value="GLUTATHIONE HYDROLASE"/>
    <property type="match status" value="1"/>
</dbReference>
<comment type="pathway">
    <text evidence="11">Sulfur metabolism; glutathione metabolism.</text>
</comment>
<dbReference type="EC" id="3.4.19.13" evidence="11"/>
<evidence type="ECO:0000256" key="12">
    <source>
        <dbReference type="SAM" id="SignalP"/>
    </source>
</evidence>
<feature type="active site" description="Nucleophile" evidence="9">
    <location>
        <position position="373"/>
    </location>
</feature>
<keyword evidence="7 11" id="KW-0012">Acyltransferase</keyword>
<evidence type="ECO:0000256" key="3">
    <source>
        <dbReference type="ARBA" id="ARBA00009381"/>
    </source>
</evidence>
<comment type="caution">
    <text evidence="13">The sequence shown here is derived from an EMBL/GenBank/DDBJ whole genome shotgun (WGS) entry which is preliminary data.</text>
</comment>
<evidence type="ECO:0000256" key="11">
    <source>
        <dbReference type="RuleBase" id="RU368036"/>
    </source>
</evidence>
<feature type="binding site" evidence="10">
    <location>
        <position position="466"/>
    </location>
    <ligand>
        <name>L-glutamate</name>
        <dbReference type="ChEBI" id="CHEBI:29985"/>
    </ligand>
</feature>
<dbReference type="RefSeq" id="WP_146432916.1">
    <property type="nucleotide sequence ID" value="NZ_SJPF01000003.1"/>
</dbReference>
<evidence type="ECO:0000256" key="4">
    <source>
        <dbReference type="ARBA" id="ARBA00022679"/>
    </source>
</evidence>
<dbReference type="PANTHER" id="PTHR43199:SF1">
    <property type="entry name" value="GLUTATHIONE HYDROLASE PROENZYME"/>
    <property type="match status" value="1"/>
</dbReference>
<feature type="chain" id="PRO_5023071732" description="Glutathione hydrolase proenzyme" evidence="12">
    <location>
        <begin position="24"/>
        <end position="564"/>
    </location>
</feature>